<evidence type="ECO:0000313" key="2">
    <source>
        <dbReference type="Proteomes" id="UP001054252"/>
    </source>
</evidence>
<gene>
    <name evidence="1" type="ORF">SLEP1_g60218</name>
</gene>
<comment type="caution">
    <text evidence="1">The sequence shown here is derived from an EMBL/GenBank/DDBJ whole genome shotgun (WGS) entry which is preliminary data.</text>
</comment>
<proteinExistence type="predicted"/>
<evidence type="ECO:0000313" key="1">
    <source>
        <dbReference type="EMBL" id="GKV53701.1"/>
    </source>
</evidence>
<sequence length="136" mass="15032">YNSQGGDAGAERLQKSRILKKLLPDSALLFFPCTEQKKDQASRQPHLEKNRKASGSALLCSSPPAAPALWGRIALIFCGFLDFSPQIPAGFFPCQVRPCLLENSGSRLFYQLALRSSLRFYASEEAKSRMGKNHGK</sequence>
<reference evidence="1 2" key="1">
    <citation type="journal article" date="2021" name="Commun. Biol.">
        <title>The genome of Shorea leprosula (Dipterocarpaceae) highlights the ecological relevance of drought in aseasonal tropical rainforests.</title>
        <authorList>
            <person name="Ng K.K.S."/>
            <person name="Kobayashi M.J."/>
            <person name="Fawcett J.A."/>
            <person name="Hatakeyama M."/>
            <person name="Paape T."/>
            <person name="Ng C.H."/>
            <person name="Ang C.C."/>
            <person name="Tnah L.H."/>
            <person name="Lee C.T."/>
            <person name="Nishiyama T."/>
            <person name="Sese J."/>
            <person name="O'Brien M.J."/>
            <person name="Copetti D."/>
            <person name="Mohd Noor M.I."/>
            <person name="Ong R.C."/>
            <person name="Putra M."/>
            <person name="Sireger I.Z."/>
            <person name="Indrioko S."/>
            <person name="Kosugi Y."/>
            <person name="Izuno A."/>
            <person name="Isagi Y."/>
            <person name="Lee S.L."/>
            <person name="Shimizu K.K."/>
        </authorList>
    </citation>
    <scope>NUCLEOTIDE SEQUENCE [LARGE SCALE GENOMIC DNA]</scope>
    <source>
        <strain evidence="1">214</strain>
    </source>
</reference>
<organism evidence="1 2">
    <name type="scientific">Rubroshorea leprosula</name>
    <dbReference type="NCBI Taxonomy" id="152421"/>
    <lineage>
        <taxon>Eukaryota</taxon>
        <taxon>Viridiplantae</taxon>
        <taxon>Streptophyta</taxon>
        <taxon>Embryophyta</taxon>
        <taxon>Tracheophyta</taxon>
        <taxon>Spermatophyta</taxon>
        <taxon>Magnoliopsida</taxon>
        <taxon>eudicotyledons</taxon>
        <taxon>Gunneridae</taxon>
        <taxon>Pentapetalae</taxon>
        <taxon>rosids</taxon>
        <taxon>malvids</taxon>
        <taxon>Malvales</taxon>
        <taxon>Dipterocarpaceae</taxon>
        <taxon>Rubroshorea</taxon>
    </lineage>
</organism>
<protein>
    <submittedName>
        <fullName evidence="1">Uncharacterized protein</fullName>
    </submittedName>
</protein>
<accession>A0AAV5MYE2</accession>
<dbReference type="Proteomes" id="UP001054252">
    <property type="component" value="Unassembled WGS sequence"/>
</dbReference>
<dbReference type="EMBL" id="BPVZ01001723">
    <property type="protein sequence ID" value="GKV53701.1"/>
    <property type="molecule type" value="Genomic_DNA"/>
</dbReference>
<dbReference type="AlphaFoldDB" id="A0AAV5MYE2"/>
<name>A0AAV5MYE2_9ROSI</name>
<keyword evidence="2" id="KW-1185">Reference proteome</keyword>
<feature type="non-terminal residue" evidence="1">
    <location>
        <position position="1"/>
    </location>
</feature>